<organism evidence="1 2">
    <name type="scientific">Hebeloma cylindrosporum</name>
    <dbReference type="NCBI Taxonomy" id="76867"/>
    <lineage>
        <taxon>Eukaryota</taxon>
        <taxon>Fungi</taxon>
        <taxon>Dikarya</taxon>
        <taxon>Basidiomycota</taxon>
        <taxon>Agaricomycotina</taxon>
        <taxon>Agaricomycetes</taxon>
        <taxon>Agaricomycetidae</taxon>
        <taxon>Agaricales</taxon>
        <taxon>Agaricineae</taxon>
        <taxon>Hymenogastraceae</taxon>
        <taxon>Hebeloma</taxon>
    </lineage>
</organism>
<protein>
    <submittedName>
        <fullName evidence="1">Uncharacterized protein</fullName>
    </submittedName>
</protein>
<sequence length="81" mass="9233">MIMTAQIDCCAVVVDLARLSLKTGIYIFGFERSTYIRRCEESAWTFIAPRSPSTMPIHISLPFFFTEWTFRKGMQGSRGCG</sequence>
<reference evidence="1 2" key="1">
    <citation type="submission" date="2014-04" db="EMBL/GenBank/DDBJ databases">
        <authorList>
            <consortium name="DOE Joint Genome Institute"/>
            <person name="Kuo A."/>
            <person name="Gay G."/>
            <person name="Dore J."/>
            <person name="Kohler A."/>
            <person name="Nagy L.G."/>
            <person name="Floudas D."/>
            <person name="Copeland A."/>
            <person name="Barry K.W."/>
            <person name="Cichocki N."/>
            <person name="Veneault-Fourrey C."/>
            <person name="LaButti K."/>
            <person name="Lindquist E.A."/>
            <person name="Lipzen A."/>
            <person name="Lundell T."/>
            <person name="Morin E."/>
            <person name="Murat C."/>
            <person name="Sun H."/>
            <person name="Tunlid A."/>
            <person name="Henrissat B."/>
            <person name="Grigoriev I.V."/>
            <person name="Hibbett D.S."/>
            <person name="Martin F."/>
            <person name="Nordberg H.P."/>
            <person name="Cantor M.N."/>
            <person name="Hua S.X."/>
        </authorList>
    </citation>
    <scope>NUCLEOTIDE SEQUENCE [LARGE SCALE GENOMIC DNA]</scope>
    <source>
        <strain evidence="2">h7</strain>
    </source>
</reference>
<dbReference type="Proteomes" id="UP000053424">
    <property type="component" value="Unassembled WGS sequence"/>
</dbReference>
<gene>
    <name evidence="1" type="ORF">M413DRAFT_85990</name>
</gene>
<dbReference type="AlphaFoldDB" id="A0A0C2Z6G4"/>
<reference evidence="2" key="2">
    <citation type="submission" date="2015-01" db="EMBL/GenBank/DDBJ databases">
        <title>Evolutionary Origins and Diversification of the Mycorrhizal Mutualists.</title>
        <authorList>
            <consortium name="DOE Joint Genome Institute"/>
            <consortium name="Mycorrhizal Genomics Consortium"/>
            <person name="Kohler A."/>
            <person name="Kuo A."/>
            <person name="Nagy L.G."/>
            <person name="Floudas D."/>
            <person name="Copeland A."/>
            <person name="Barry K.W."/>
            <person name="Cichocki N."/>
            <person name="Veneault-Fourrey C."/>
            <person name="LaButti K."/>
            <person name="Lindquist E.A."/>
            <person name="Lipzen A."/>
            <person name="Lundell T."/>
            <person name="Morin E."/>
            <person name="Murat C."/>
            <person name="Riley R."/>
            <person name="Ohm R."/>
            <person name="Sun H."/>
            <person name="Tunlid A."/>
            <person name="Henrissat B."/>
            <person name="Grigoriev I.V."/>
            <person name="Hibbett D.S."/>
            <person name="Martin F."/>
        </authorList>
    </citation>
    <scope>NUCLEOTIDE SEQUENCE [LARGE SCALE GENOMIC DNA]</scope>
    <source>
        <strain evidence="2">h7</strain>
    </source>
</reference>
<name>A0A0C2Z6G4_HEBCY</name>
<keyword evidence="2" id="KW-1185">Reference proteome</keyword>
<proteinExistence type="predicted"/>
<dbReference type="EMBL" id="KN831768">
    <property type="protein sequence ID" value="KIM48782.1"/>
    <property type="molecule type" value="Genomic_DNA"/>
</dbReference>
<accession>A0A0C2Z6G4</accession>
<evidence type="ECO:0000313" key="1">
    <source>
        <dbReference type="EMBL" id="KIM48782.1"/>
    </source>
</evidence>
<dbReference type="HOGENOM" id="CLU_2574130_0_0_1"/>
<evidence type="ECO:0000313" key="2">
    <source>
        <dbReference type="Proteomes" id="UP000053424"/>
    </source>
</evidence>